<dbReference type="AlphaFoldDB" id="A0A7X6JXB5"/>
<accession>A0A7X6JXB5</accession>
<sequence>MALTPLLTVATYVGLFAGVGPYGGLAENPMAVAGLVQAYPLMGLVAVAMWMGSHGPAPKHFSGLAIAAHCVPLSALAILWQPIMDSAIAPAIPLSFLIHGGGITAELCSLLLVPGAPTRDKEP</sequence>
<evidence type="ECO:0000313" key="2">
    <source>
        <dbReference type="EMBL" id="NKX44625.1"/>
    </source>
</evidence>
<name>A0A7X6JXB5_9RHOB</name>
<dbReference type="RefSeq" id="WP_168622987.1">
    <property type="nucleotide sequence ID" value="NZ_JAAZQQ010000002.1"/>
</dbReference>
<keyword evidence="1" id="KW-0472">Membrane</keyword>
<dbReference type="Proteomes" id="UP000526408">
    <property type="component" value="Unassembled WGS sequence"/>
</dbReference>
<keyword evidence="1" id="KW-1133">Transmembrane helix</keyword>
<keyword evidence="3" id="KW-1185">Reference proteome</keyword>
<evidence type="ECO:0000313" key="3">
    <source>
        <dbReference type="Proteomes" id="UP000526408"/>
    </source>
</evidence>
<feature type="transmembrane region" description="Helical" evidence="1">
    <location>
        <begin position="33"/>
        <end position="51"/>
    </location>
</feature>
<keyword evidence="1" id="KW-0812">Transmembrane</keyword>
<gene>
    <name evidence="2" type="ORF">HCU73_08490</name>
</gene>
<feature type="transmembrane region" description="Helical" evidence="1">
    <location>
        <begin position="63"/>
        <end position="81"/>
    </location>
</feature>
<reference evidence="2 3" key="1">
    <citation type="submission" date="2020-04" db="EMBL/GenBank/DDBJ databases">
        <authorList>
            <person name="Yoon J."/>
        </authorList>
    </citation>
    <scope>NUCLEOTIDE SEQUENCE [LARGE SCALE GENOMIC DNA]</scope>
    <source>
        <strain evidence="2 3">KMU-115</strain>
    </source>
</reference>
<comment type="caution">
    <text evidence="2">The sequence shown here is derived from an EMBL/GenBank/DDBJ whole genome shotgun (WGS) entry which is preliminary data.</text>
</comment>
<organism evidence="2 3">
    <name type="scientific">Roseicyclus persicicus</name>
    <dbReference type="NCBI Taxonomy" id="2650661"/>
    <lineage>
        <taxon>Bacteria</taxon>
        <taxon>Pseudomonadati</taxon>
        <taxon>Pseudomonadota</taxon>
        <taxon>Alphaproteobacteria</taxon>
        <taxon>Rhodobacterales</taxon>
        <taxon>Roseobacteraceae</taxon>
        <taxon>Roseicyclus</taxon>
    </lineage>
</organism>
<evidence type="ECO:0000256" key="1">
    <source>
        <dbReference type="SAM" id="Phobius"/>
    </source>
</evidence>
<dbReference type="EMBL" id="JAAZQQ010000002">
    <property type="protein sequence ID" value="NKX44625.1"/>
    <property type="molecule type" value="Genomic_DNA"/>
</dbReference>
<proteinExistence type="predicted"/>
<protein>
    <submittedName>
        <fullName evidence="2">Uncharacterized protein</fullName>
    </submittedName>
</protein>
<feature type="transmembrane region" description="Helical" evidence="1">
    <location>
        <begin position="87"/>
        <end position="113"/>
    </location>
</feature>